<sequence length="344" mass="37619">MLAVFALLIVVVGGSIRINDAGESCPEWPTCFGTWHFDISEDEQAAYWEANPEQEDSRGEDHRYTVFQIFVEWFHRMLVGVIAVPILLNVFLMGKRRDTYGSPVVRASQISAVLLLLQAILGAVTVHYDNADWTVAAHLSLACIFTASLLWQFMAMRIAEGAEWGFLQAPMGFLDAQSKRVHSMTAAVGLLLVLGAWVSSSAGGQYNQSCSVGFPNGWPKCQGSFLPSLDGPGIFIQMIHRFGALIVGLVLVLGVSNLRMASQQQAGSAELVRFAEITAGLWMLNVMIGGSYIVFAKVGDFPEWLSLLHLVGGVAAFLSSVFLMFAVRFAKNQNRSPSHLGEQE</sequence>
<organism evidence="13">
    <name type="scientific">uncultured archaeon MedDCM-OCT-S09-C50</name>
    <dbReference type="NCBI Taxonomy" id="743102"/>
    <lineage>
        <taxon>Archaea</taxon>
        <taxon>environmental samples</taxon>
    </lineage>
</organism>
<evidence type="ECO:0000256" key="9">
    <source>
        <dbReference type="ARBA" id="ARBA00023136"/>
    </source>
</evidence>
<dbReference type="EMBL" id="GU942976">
    <property type="protein sequence ID" value="ADD93296.1"/>
    <property type="molecule type" value="Genomic_DNA"/>
</dbReference>
<keyword evidence="9 12" id="KW-0472">Membrane</keyword>
<feature type="transmembrane region" description="Helical" evidence="12">
    <location>
        <begin position="181"/>
        <end position="199"/>
    </location>
</feature>
<evidence type="ECO:0000313" key="13">
    <source>
        <dbReference type="EMBL" id="ADD93296.1"/>
    </source>
</evidence>
<dbReference type="GO" id="GO:0016491">
    <property type="term" value="F:oxidoreductase activity"/>
    <property type="evidence" value="ECO:0007669"/>
    <property type="project" value="UniProtKB-KW"/>
</dbReference>
<dbReference type="PANTHER" id="PTHR35457">
    <property type="entry name" value="HEME A SYNTHASE"/>
    <property type="match status" value="1"/>
</dbReference>
<dbReference type="PANTHER" id="PTHR35457:SF1">
    <property type="entry name" value="HEME A SYNTHASE"/>
    <property type="match status" value="1"/>
</dbReference>
<proteinExistence type="predicted"/>
<reference evidence="13" key="1">
    <citation type="journal article" date="2010" name="ISME J.">
        <title>Metagenome of the Mediterranean deep chlorophyll maximum studied by direct and fosmid library 454 pyrosequencing.</title>
        <authorList>
            <person name="Ghai R."/>
            <person name="Martin-Cuadrado A.B."/>
            <person name="Molto A.G."/>
            <person name="Heredia I.G."/>
            <person name="Cabrera R."/>
            <person name="Martin J."/>
            <person name="Verdu M."/>
            <person name="Deschamps P."/>
            <person name="Moreira D."/>
            <person name="Lopez-Garcia P."/>
            <person name="Mira A."/>
            <person name="Rodriguez-Valera F."/>
        </authorList>
    </citation>
    <scope>NUCLEOTIDE SEQUENCE</scope>
</reference>
<keyword evidence="8" id="KW-0350">Heme biosynthesis</keyword>
<name>D6PC45_9ARCH</name>
<evidence type="ECO:0000256" key="7">
    <source>
        <dbReference type="ARBA" id="ARBA00023004"/>
    </source>
</evidence>
<dbReference type="InterPro" id="IPR003780">
    <property type="entry name" value="COX15/CtaA_fam"/>
</dbReference>
<feature type="transmembrane region" description="Helical" evidence="12">
    <location>
        <begin position="307"/>
        <end position="327"/>
    </location>
</feature>
<accession>D6PC45</accession>
<keyword evidence="6" id="KW-0560">Oxidoreductase</keyword>
<comment type="subcellular location">
    <subcellularLocation>
        <location evidence="1">Membrane</location>
        <topology evidence="1">Multi-pass membrane protein</topology>
    </subcellularLocation>
</comment>
<feature type="transmembrane region" description="Helical" evidence="12">
    <location>
        <begin position="234"/>
        <end position="253"/>
    </location>
</feature>
<dbReference type="InterPro" id="IPR050450">
    <property type="entry name" value="COX15/CtaA_HemeA_synthase"/>
</dbReference>
<evidence type="ECO:0000256" key="1">
    <source>
        <dbReference type="ARBA" id="ARBA00004141"/>
    </source>
</evidence>
<dbReference type="GO" id="GO:0046872">
    <property type="term" value="F:metal ion binding"/>
    <property type="evidence" value="ECO:0007669"/>
    <property type="project" value="UniProtKB-KW"/>
</dbReference>
<keyword evidence="7" id="KW-0408">Iron</keyword>
<evidence type="ECO:0000256" key="2">
    <source>
        <dbReference type="ARBA" id="ARBA00022475"/>
    </source>
</evidence>
<keyword evidence="10" id="KW-1015">Disulfide bond</keyword>
<evidence type="ECO:0000256" key="4">
    <source>
        <dbReference type="ARBA" id="ARBA00022723"/>
    </source>
</evidence>
<dbReference type="GO" id="GO:0016020">
    <property type="term" value="C:membrane"/>
    <property type="evidence" value="ECO:0007669"/>
    <property type="project" value="UniProtKB-SubCell"/>
</dbReference>
<evidence type="ECO:0000256" key="5">
    <source>
        <dbReference type="ARBA" id="ARBA00022989"/>
    </source>
</evidence>
<dbReference type="Pfam" id="PF02628">
    <property type="entry name" value="COX15-CtaA"/>
    <property type="match status" value="1"/>
</dbReference>
<dbReference type="GO" id="GO:0006784">
    <property type="term" value="P:heme A biosynthetic process"/>
    <property type="evidence" value="ECO:0007669"/>
    <property type="project" value="InterPro"/>
</dbReference>
<comment type="pathway">
    <text evidence="11">Porphyrin-containing compound metabolism.</text>
</comment>
<evidence type="ECO:0000256" key="3">
    <source>
        <dbReference type="ARBA" id="ARBA00022692"/>
    </source>
</evidence>
<keyword evidence="5 12" id="KW-1133">Transmembrane helix</keyword>
<feature type="transmembrane region" description="Helical" evidence="12">
    <location>
        <begin position="274"/>
        <end position="295"/>
    </location>
</feature>
<protein>
    <submittedName>
        <fullName evidence="13">Cytochrome oxidase assembly protein putative</fullName>
    </submittedName>
</protein>
<evidence type="ECO:0000256" key="6">
    <source>
        <dbReference type="ARBA" id="ARBA00023002"/>
    </source>
</evidence>
<feature type="transmembrane region" description="Helical" evidence="12">
    <location>
        <begin position="73"/>
        <end position="92"/>
    </location>
</feature>
<keyword evidence="4" id="KW-0479">Metal-binding</keyword>
<feature type="transmembrane region" description="Helical" evidence="12">
    <location>
        <begin position="104"/>
        <end position="127"/>
    </location>
</feature>
<evidence type="ECO:0000256" key="11">
    <source>
        <dbReference type="ARBA" id="ARBA00023444"/>
    </source>
</evidence>
<keyword evidence="3 12" id="KW-0812">Transmembrane</keyword>
<dbReference type="AlphaFoldDB" id="D6PC45"/>
<keyword evidence="2" id="KW-1003">Cell membrane</keyword>
<evidence type="ECO:0000256" key="12">
    <source>
        <dbReference type="SAM" id="Phobius"/>
    </source>
</evidence>
<evidence type="ECO:0000256" key="8">
    <source>
        <dbReference type="ARBA" id="ARBA00023133"/>
    </source>
</evidence>
<evidence type="ECO:0000256" key="10">
    <source>
        <dbReference type="ARBA" id="ARBA00023157"/>
    </source>
</evidence>
<feature type="transmembrane region" description="Helical" evidence="12">
    <location>
        <begin position="133"/>
        <end position="151"/>
    </location>
</feature>